<protein>
    <recommendedName>
        <fullName evidence="5">Phosphate starvation-inducible protein PsiF</fullName>
    </recommendedName>
</protein>
<gene>
    <name evidence="3" type="ORF">ACFOHJ_04410</name>
</gene>
<keyword evidence="2" id="KW-0472">Membrane</keyword>
<dbReference type="RefSeq" id="WP_378218921.1">
    <property type="nucleotide sequence ID" value="NZ_JBHRTK010000004.1"/>
</dbReference>
<evidence type="ECO:0000256" key="1">
    <source>
        <dbReference type="SAM" id="MobiDB-lite"/>
    </source>
</evidence>
<feature type="compositionally biased region" description="Polar residues" evidence="1">
    <location>
        <begin position="58"/>
        <end position="67"/>
    </location>
</feature>
<keyword evidence="2" id="KW-0812">Transmembrane</keyword>
<accession>A0ABV7K5W7</accession>
<feature type="compositionally biased region" description="Low complexity" evidence="1">
    <location>
        <begin position="116"/>
        <end position="139"/>
    </location>
</feature>
<dbReference type="Proteomes" id="UP001595583">
    <property type="component" value="Unassembled WGS sequence"/>
</dbReference>
<evidence type="ECO:0008006" key="5">
    <source>
        <dbReference type="Google" id="ProtNLM"/>
    </source>
</evidence>
<name>A0ABV7K5W7_9HYPH</name>
<dbReference type="EMBL" id="JBHRTK010000004">
    <property type="protein sequence ID" value="MFC3205445.1"/>
    <property type="molecule type" value="Genomic_DNA"/>
</dbReference>
<feature type="region of interest" description="Disordered" evidence="1">
    <location>
        <begin position="55"/>
        <end position="82"/>
    </location>
</feature>
<reference evidence="4" key="1">
    <citation type="journal article" date="2019" name="Int. J. Syst. Evol. Microbiol.">
        <title>The Global Catalogue of Microorganisms (GCM) 10K type strain sequencing project: providing services to taxonomists for standard genome sequencing and annotation.</title>
        <authorList>
            <consortium name="The Broad Institute Genomics Platform"/>
            <consortium name="The Broad Institute Genome Sequencing Center for Infectious Disease"/>
            <person name="Wu L."/>
            <person name="Ma J."/>
        </authorList>
    </citation>
    <scope>NUCLEOTIDE SEQUENCE [LARGE SCALE GENOMIC DNA]</scope>
    <source>
        <strain evidence="4">KCTC 52165</strain>
    </source>
</reference>
<evidence type="ECO:0000313" key="3">
    <source>
        <dbReference type="EMBL" id="MFC3205445.1"/>
    </source>
</evidence>
<feature type="transmembrane region" description="Helical" evidence="2">
    <location>
        <begin position="94"/>
        <end position="114"/>
    </location>
</feature>
<sequence>MIAYLELLRHLDLLEPPRPSGNPCGRNRFHIGRAAPIGELPSGLIHRIAGPSMPAKIQKQNSTSGKNSGKEPVSWFGQGPEWPGLQKKGNAMKIVTLVASVAVAGFLSTGAFAASTTAAKTTTPATTTATTTTKKPAAKVSPEKTAISKQCSSLADAKGLHGKDREKFRAECKKNGGKMPQ</sequence>
<evidence type="ECO:0000313" key="4">
    <source>
        <dbReference type="Proteomes" id="UP001595583"/>
    </source>
</evidence>
<keyword evidence="4" id="KW-1185">Reference proteome</keyword>
<organism evidence="3 4">
    <name type="scientific">Aquamicrobium soli</name>
    <dbReference type="NCBI Taxonomy" id="1811518"/>
    <lineage>
        <taxon>Bacteria</taxon>
        <taxon>Pseudomonadati</taxon>
        <taxon>Pseudomonadota</taxon>
        <taxon>Alphaproteobacteria</taxon>
        <taxon>Hyphomicrobiales</taxon>
        <taxon>Phyllobacteriaceae</taxon>
        <taxon>Aquamicrobium</taxon>
    </lineage>
</organism>
<proteinExistence type="predicted"/>
<comment type="caution">
    <text evidence="3">The sequence shown here is derived from an EMBL/GenBank/DDBJ whole genome shotgun (WGS) entry which is preliminary data.</text>
</comment>
<evidence type="ECO:0000256" key="2">
    <source>
        <dbReference type="SAM" id="Phobius"/>
    </source>
</evidence>
<feature type="region of interest" description="Disordered" evidence="1">
    <location>
        <begin position="116"/>
        <end position="148"/>
    </location>
</feature>
<keyword evidence="2" id="KW-1133">Transmembrane helix</keyword>